<evidence type="ECO:0000313" key="3">
    <source>
        <dbReference type="Proteomes" id="UP000886653"/>
    </source>
</evidence>
<dbReference type="AlphaFoldDB" id="A0A9P6NHR8"/>
<reference evidence="2" key="1">
    <citation type="submission" date="2013-11" db="EMBL/GenBank/DDBJ databases">
        <title>Genome sequence of the fusiform rust pathogen reveals effectors for host alternation and coevolution with pine.</title>
        <authorList>
            <consortium name="DOE Joint Genome Institute"/>
            <person name="Smith K."/>
            <person name="Pendleton A."/>
            <person name="Kubisiak T."/>
            <person name="Anderson C."/>
            <person name="Salamov A."/>
            <person name="Aerts A."/>
            <person name="Riley R."/>
            <person name="Clum A."/>
            <person name="Lindquist E."/>
            <person name="Ence D."/>
            <person name="Campbell M."/>
            <person name="Kronenberg Z."/>
            <person name="Feau N."/>
            <person name="Dhillon B."/>
            <person name="Hamelin R."/>
            <person name="Burleigh J."/>
            <person name="Smith J."/>
            <person name="Yandell M."/>
            <person name="Nelson C."/>
            <person name="Grigoriev I."/>
            <person name="Davis J."/>
        </authorList>
    </citation>
    <scope>NUCLEOTIDE SEQUENCE</scope>
    <source>
        <strain evidence="2">G11</strain>
    </source>
</reference>
<dbReference type="Proteomes" id="UP000886653">
    <property type="component" value="Unassembled WGS sequence"/>
</dbReference>
<sequence>MPDPHNSNQMYKLSHQALVIWAKACVNGLAMLSTPPKNEEFCLEVEKGLIQDKDKPKENLSSGGNPPVFGGFINEDTNTESNSSKSSSEIKVINQTVYQFETFLTDAGVNQDDQHTWKVLTDAGLTNWTDFLLMDHTSMFDLESLDLEPETAQNLVFQAQLYNTIKM</sequence>
<gene>
    <name evidence="2" type="ORF">CROQUDRAFT_93078</name>
</gene>
<name>A0A9P6NHR8_9BASI</name>
<feature type="region of interest" description="Disordered" evidence="1">
    <location>
        <begin position="53"/>
        <end position="88"/>
    </location>
</feature>
<accession>A0A9P6NHR8</accession>
<feature type="compositionally biased region" description="Low complexity" evidence="1">
    <location>
        <begin position="73"/>
        <end position="88"/>
    </location>
</feature>
<comment type="caution">
    <text evidence="2">The sequence shown here is derived from an EMBL/GenBank/DDBJ whole genome shotgun (WGS) entry which is preliminary data.</text>
</comment>
<protein>
    <submittedName>
        <fullName evidence="2">Uncharacterized protein</fullName>
    </submittedName>
</protein>
<proteinExistence type="predicted"/>
<organism evidence="2 3">
    <name type="scientific">Cronartium quercuum f. sp. fusiforme G11</name>
    <dbReference type="NCBI Taxonomy" id="708437"/>
    <lineage>
        <taxon>Eukaryota</taxon>
        <taxon>Fungi</taxon>
        <taxon>Dikarya</taxon>
        <taxon>Basidiomycota</taxon>
        <taxon>Pucciniomycotina</taxon>
        <taxon>Pucciniomycetes</taxon>
        <taxon>Pucciniales</taxon>
        <taxon>Coleosporiaceae</taxon>
        <taxon>Cronartium</taxon>
    </lineage>
</organism>
<dbReference type="EMBL" id="MU167265">
    <property type="protein sequence ID" value="KAG0146173.1"/>
    <property type="molecule type" value="Genomic_DNA"/>
</dbReference>
<evidence type="ECO:0000256" key="1">
    <source>
        <dbReference type="SAM" id="MobiDB-lite"/>
    </source>
</evidence>
<keyword evidence="3" id="KW-1185">Reference proteome</keyword>
<evidence type="ECO:0000313" key="2">
    <source>
        <dbReference type="EMBL" id="KAG0146173.1"/>
    </source>
</evidence>